<dbReference type="Gene3D" id="3.40.190.10">
    <property type="entry name" value="Periplasmic binding protein-like II"/>
    <property type="match status" value="1"/>
</dbReference>
<dbReference type="Proteomes" id="UP000325957">
    <property type="component" value="Unassembled WGS sequence"/>
</dbReference>
<dbReference type="EMBL" id="SZWF01000002">
    <property type="protein sequence ID" value="KAA9395407.1"/>
    <property type="molecule type" value="Genomic_DNA"/>
</dbReference>
<keyword evidence="2" id="KW-0732">Signal</keyword>
<dbReference type="InterPro" id="IPR005064">
    <property type="entry name" value="BUG"/>
</dbReference>
<organism evidence="3 4">
    <name type="scientific">Kocuria coralli</name>
    <dbReference type="NCBI Taxonomy" id="1461025"/>
    <lineage>
        <taxon>Bacteria</taxon>
        <taxon>Bacillati</taxon>
        <taxon>Actinomycetota</taxon>
        <taxon>Actinomycetes</taxon>
        <taxon>Micrococcales</taxon>
        <taxon>Micrococcaceae</taxon>
        <taxon>Kocuria</taxon>
    </lineage>
</organism>
<dbReference type="PANTHER" id="PTHR42928:SF5">
    <property type="entry name" value="BLR1237 PROTEIN"/>
    <property type="match status" value="1"/>
</dbReference>
<reference evidence="3 4" key="1">
    <citation type="submission" date="2019-05" db="EMBL/GenBank/DDBJ databases">
        <title>Kocuria coralli sp. nov., a novel actinobacterium isolated from coral reef seawater.</title>
        <authorList>
            <person name="Li J."/>
        </authorList>
    </citation>
    <scope>NUCLEOTIDE SEQUENCE [LARGE SCALE GENOMIC DNA]</scope>
    <source>
        <strain evidence="3 4">SCSIO 13007</strain>
    </source>
</reference>
<evidence type="ECO:0000256" key="1">
    <source>
        <dbReference type="ARBA" id="ARBA00006987"/>
    </source>
</evidence>
<name>A0A5J5L0F7_9MICC</name>
<accession>A0A5J5L0F7</accession>
<proteinExistence type="inferred from homology"/>
<dbReference type="InterPro" id="IPR042100">
    <property type="entry name" value="Bug_dom1"/>
</dbReference>
<dbReference type="PIRSF" id="PIRSF017082">
    <property type="entry name" value="YflP"/>
    <property type="match status" value="1"/>
</dbReference>
<keyword evidence="4" id="KW-1185">Reference proteome</keyword>
<feature type="signal peptide" evidence="2">
    <location>
        <begin position="1"/>
        <end position="20"/>
    </location>
</feature>
<gene>
    <name evidence="3" type="ORF">FCK90_03135</name>
</gene>
<comment type="caution">
    <text evidence="3">The sequence shown here is derived from an EMBL/GenBank/DDBJ whole genome shotgun (WGS) entry which is preliminary data.</text>
</comment>
<comment type="similarity">
    <text evidence="1">Belongs to the UPF0065 (bug) family.</text>
</comment>
<dbReference type="Gene3D" id="3.40.190.150">
    <property type="entry name" value="Bordetella uptake gene, domain 1"/>
    <property type="match status" value="1"/>
</dbReference>
<sequence length="331" mass="34556">MTTTRRRCAAAALAAAFVLAGCSGGDDGEGAEADGGSGSFPSQPINLIVPYAAGGSADSTARQLAAVAQDTCGAPIIIRNATGGSGAVGFQATLSSPADGYTVGSASIELTMLDHMGISEIHPDDYEGILQYSEQPIVFGVPADSPYQSLQDVIDSDDRVTVATSGTGGIYHLGYESMALAAGIDDRTVNVPFDGAASALQAALGDQTAMVSVGAAEMRPHIESGAIRPLAIAGDPVDYLPEDVPTLHELGIDSETTAILGLYAPAGVPQDRIELLNECFNEARESDQFSDYMETTGLNQRYRDAQEFDQFMGEEYDRFGELIDEIGMGVH</sequence>
<dbReference type="PROSITE" id="PS51257">
    <property type="entry name" value="PROKAR_LIPOPROTEIN"/>
    <property type="match status" value="1"/>
</dbReference>
<dbReference type="Pfam" id="PF03401">
    <property type="entry name" value="TctC"/>
    <property type="match status" value="1"/>
</dbReference>
<dbReference type="SUPFAM" id="SSF53850">
    <property type="entry name" value="Periplasmic binding protein-like II"/>
    <property type="match status" value="1"/>
</dbReference>
<feature type="chain" id="PRO_5039430268" evidence="2">
    <location>
        <begin position="21"/>
        <end position="331"/>
    </location>
</feature>
<dbReference type="RefSeq" id="WP_158032832.1">
    <property type="nucleotide sequence ID" value="NZ_ML708611.1"/>
</dbReference>
<dbReference type="CDD" id="cd07012">
    <property type="entry name" value="PBP2_Bug_TTT"/>
    <property type="match status" value="1"/>
</dbReference>
<dbReference type="PANTHER" id="PTHR42928">
    <property type="entry name" value="TRICARBOXYLATE-BINDING PROTEIN"/>
    <property type="match status" value="1"/>
</dbReference>
<evidence type="ECO:0000313" key="3">
    <source>
        <dbReference type="EMBL" id="KAA9395407.1"/>
    </source>
</evidence>
<evidence type="ECO:0000313" key="4">
    <source>
        <dbReference type="Proteomes" id="UP000325957"/>
    </source>
</evidence>
<protein>
    <submittedName>
        <fullName evidence="3">Tripartite tricarboxylate transporter substrate binding protein</fullName>
    </submittedName>
</protein>
<dbReference type="AlphaFoldDB" id="A0A5J5L0F7"/>
<evidence type="ECO:0000256" key="2">
    <source>
        <dbReference type="SAM" id="SignalP"/>
    </source>
</evidence>
<dbReference type="OrthoDB" id="8627412at2"/>